<dbReference type="InterPro" id="IPR019554">
    <property type="entry name" value="Soluble_ligand-bd"/>
</dbReference>
<dbReference type="GO" id="GO:0015628">
    <property type="term" value="P:protein secretion by the type II secretion system"/>
    <property type="evidence" value="ECO:0007669"/>
    <property type="project" value="TreeGrafter"/>
</dbReference>
<dbReference type="RefSeq" id="WP_096799189.1">
    <property type="nucleotide sequence ID" value="NZ_CP023564.1"/>
</dbReference>
<sequence>MGAETGTDQSRRGRSGRHRRRPGALIERRDHSPTRPSRSLPAPSPSALVGLAVLVLIGFGVVHLSGSGSAVPLEDAPTVQQPSPGDESGSPTAGAARADSSTGEAGTDDGPSSAGSAPSAAAGDGEQDTEAAEIVVHVSGAVAAPGLVRLPPGSRIDDALRAAGGALEDADLSAINLARPLVDGEQIHVPVPGEEPRPDAAAAPAQEGAAAGSTGPGDAARIDLNTANAAELEELPGVGPAIAERIVEHRERNGPFTSVEGLLEVSGIGPATLEEIREQATV</sequence>
<dbReference type="NCBIfam" id="TIGR00426">
    <property type="entry name" value="competence protein ComEA helix-hairpin-helix repeat region"/>
    <property type="match status" value="1"/>
</dbReference>
<dbReference type="PANTHER" id="PTHR21180:SF32">
    <property type="entry name" value="ENDONUCLEASE_EXONUCLEASE_PHOSPHATASE FAMILY DOMAIN-CONTAINING PROTEIN 1"/>
    <property type="match status" value="1"/>
</dbReference>
<dbReference type="InterPro" id="IPR003583">
    <property type="entry name" value="Hlx-hairpin-Hlx_DNA-bd_motif"/>
</dbReference>
<name>A0A291GXA0_9MICO</name>
<proteinExistence type="predicted"/>
<gene>
    <name evidence="3" type="ORF">CFK41_08060</name>
</gene>
<evidence type="ECO:0000313" key="3">
    <source>
        <dbReference type="EMBL" id="ATG54724.1"/>
    </source>
</evidence>
<dbReference type="Proteomes" id="UP000217889">
    <property type="component" value="Chromosome"/>
</dbReference>
<feature type="compositionally biased region" description="Low complexity" evidence="1">
    <location>
        <begin position="199"/>
        <end position="212"/>
    </location>
</feature>
<evidence type="ECO:0000256" key="1">
    <source>
        <dbReference type="SAM" id="MobiDB-lite"/>
    </source>
</evidence>
<feature type="region of interest" description="Disordered" evidence="1">
    <location>
        <begin position="71"/>
        <end position="129"/>
    </location>
</feature>
<dbReference type="InterPro" id="IPR004509">
    <property type="entry name" value="Competence_ComEA_HhH"/>
</dbReference>
<feature type="compositionally biased region" description="Low complexity" evidence="1">
    <location>
        <begin position="34"/>
        <end position="44"/>
    </location>
</feature>
<dbReference type="GO" id="GO:0015627">
    <property type="term" value="C:type II protein secretion system complex"/>
    <property type="evidence" value="ECO:0007669"/>
    <property type="project" value="TreeGrafter"/>
</dbReference>
<dbReference type="SUPFAM" id="SSF47781">
    <property type="entry name" value="RuvA domain 2-like"/>
    <property type="match status" value="1"/>
</dbReference>
<feature type="domain" description="Helix-hairpin-helix DNA-binding motif class 1" evidence="2">
    <location>
        <begin position="230"/>
        <end position="249"/>
    </location>
</feature>
<reference evidence="3 4" key="1">
    <citation type="journal article" date="2014" name="Int. J. Syst. Evol. Microbiol.">
        <title>Brachybacterium ginsengisoli sp. nov., isolated from soil of a ginseng field.</title>
        <authorList>
            <person name="Hoang V.A."/>
            <person name="Kim Y.J."/>
            <person name="Nguyen N.L."/>
            <person name="Yang D.C."/>
        </authorList>
    </citation>
    <scope>NUCLEOTIDE SEQUENCE [LARGE SCALE GENOMIC DNA]</scope>
    <source>
        <strain evidence="3 4">DCY80</strain>
    </source>
</reference>
<dbReference type="PANTHER" id="PTHR21180">
    <property type="entry name" value="ENDONUCLEASE/EXONUCLEASE/PHOSPHATASE FAMILY DOMAIN-CONTAINING PROTEIN 1"/>
    <property type="match status" value="1"/>
</dbReference>
<organism evidence="3 4">
    <name type="scientific">Brachybacterium ginsengisoli</name>
    <dbReference type="NCBI Taxonomy" id="1331682"/>
    <lineage>
        <taxon>Bacteria</taxon>
        <taxon>Bacillati</taxon>
        <taxon>Actinomycetota</taxon>
        <taxon>Actinomycetes</taxon>
        <taxon>Micrococcales</taxon>
        <taxon>Dermabacteraceae</taxon>
        <taxon>Brachybacterium</taxon>
    </lineage>
</organism>
<dbReference type="SMART" id="SM00278">
    <property type="entry name" value="HhH1"/>
    <property type="match status" value="2"/>
</dbReference>
<dbReference type="InterPro" id="IPR010994">
    <property type="entry name" value="RuvA_2-like"/>
</dbReference>
<feature type="domain" description="Helix-hairpin-helix DNA-binding motif class 1" evidence="2">
    <location>
        <begin position="260"/>
        <end position="279"/>
    </location>
</feature>
<keyword evidence="4" id="KW-1185">Reference proteome</keyword>
<dbReference type="EMBL" id="CP023564">
    <property type="protein sequence ID" value="ATG54724.1"/>
    <property type="molecule type" value="Genomic_DNA"/>
</dbReference>
<dbReference type="Gene3D" id="3.10.560.10">
    <property type="entry name" value="Outer membrane lipoprotein wza domain like"/>
    <property type="match status" value="1"/>
</dbReference>
<dbReference type="Pfam" id="PF12836">
    <property type="entry name" value="HHH_3"/>
    <property type="match status" value="1"/>
</dbReference>
<feature type="compositionally biased region" description="Basic residues" evidence="1">
    <location>
        <begin position="12"/>
        <end position="22"/>
    </location>
</feature>
<evidence type="ECO:0000259" key="2">
    <source>
        <dbReference type="SMART" id="SM00278"/>
    </source>
</evidence>
<dbReference type="GO" id="GO:0003677">
    <property type="term" value="F:DNA binding"/>
    <property type="evidence" value="ECO:0007669"/>
    <property type="project" value="InterPro"/>
</dbReference>
<feature type="compositionally biased region" description="Low complexity" evidence="1">
    <location>
        <begin position="108"/>
        <end position="124"/>
    </location>
</feature>
<feature type="region of interest" description="Disordered" evidence="1">
    <location>
        <begin position="1"/>
        <end position="44"/>
    </location>
</feature>
<dbReference type="KEGG" id="bgg:CFK41_08060"/>
<dbReference type="GO" id="GO:0006281">
    <property type="term" value="P:DNA repair"/>
    <property type="evidence" value="ECO:0007669"/>
    <property type="project" value="InterPro"/>
</dbReference>
<accession>A0A291GXA0</accession>
<dbReference type="OrthoDB" id="9758724at2"/>
<dbReference type="AlphaFoldDB" id="A0A291GXA0"/>
<dbReference type="Gene3D" id="1.10.150.320">
    <property type="entry name" value="Photosystem II 12 kDa extrinsic protein"/>
    <property type="match status" value="1"/>
</dbReference>
<protein>
    <submittedName>
        <fullName evidence="3">Competence protein ComEA</fullName>
    </submittedName>
</protein>
<evidence type="ECO:0000313" key="4">
    <source>
        <dbReference type="Proteomes" id="UP000217889"/>
    </source>
</evidence>
<dbReference type="InterPro" id="IPR051675">
    <property type="entry name" value="Endo/Exo/Phosphatase_dom_1"/>
</dbReference>
<dbReference type="Pfam" id="PF10531">
    <property type="entry name" value="SLBB"/>
    <property type="match status" value="1"/>
</dbReference>
<feature type="region of interest" description="Disordered" evidence="1">
    <location>
        <begin position="190"/>
        <end position="221"/>
    </location>
</feature>